<reference evidence="1" key="1">
    <citation type="journal article" date="2020" name="Cell">
        <title>Large-Scale Comparative Analyses of Tick Genomes Elucidate Their Genetic Diversity and Vector Capacities.</title>
        <authorList>
            <consortium name="Tick Genome and Microbiome Consortium (TIGMIC)"/>
            <person name="Jia N."/>
            <person name="Wang J."/>
            <person name="Shi W."/>
            <person name="Du L."/>
            <person name="Sun Y."/>
            <person name="Zhan W."/>
            <person name="Jiang J.F."/>
            <person name="Wang Q."/>
            <person name="Zhang B."/>
            <person name="Ji P."/>
            <person name="Bell-Sakyi L."/>
            <person name="Cui X.M."/>
            <person name="Yuan T.T."/>
            <person name="Jiang B.G."/>
            <person name="Yang W.F."/>
            <person name="Lam T.T."/>
            <person name="Chang Q.C."/>
            <person name="Ding S.J."/>
            <person name="Wang X.J."/>
            <person name="Zhu J.G."/>
            <person name="Ruan X.D."/>
            <person name="Zhao L."/>
            <person name="Wei J.T."/>
            <person name="Ye R.Z."/>
            <person name="Que T.C."/>
            <person name="Du C.H."/>
            <person name="Zhou Y.H."/>
            <person name="Cheng J.X."/>
            <person name="Dai P.F."/>
            <person name="Guo W.B."/>
            <person name="Han X.H."/>
            <person name="Huang E.J."/>
            <person name="Li L.F."/>
            <person name="Wei W."/>
            <person name="Gao Y.C."/>
            <person name="Liu J.Z."/>
            <person name="Shao H.Z."/>
            <person name="Wang X."/>
            <person name="Wang C.C."/>
            <person name="Yang T.C."/>
            <person name="Huo Q.B."/>
            <person name="Li W."/>
            <person name="Chen H.Y."/>
            <person name="Chen S.E."/>
            <person name="Zhou L.G."/>
            <person name="Ni X.B."/>
            <person name="Tian J.H."/>
            <person name="Sheng Y."/>
            <person name="Liu T."/>
            <person name="Pan Y.S."/>
            <person name="Xia L.Y."/>
            <person name="Li J."/>
            <person name="Zhao F."/>
            <person name="Cao W.C."/>
        </authorList>
    </citation>
    <scope>NUCLEOTIDE SEQUENCE</scope>
    <source>
        <strain evidence="1">Rsan-2018</strain>
    </source>
</reference>
<accession>A0A9D4PXJ0</accession>
<name>A0A9D4PXJ0_RHISA</name>
<keyword evidence="2" id="KW-1185">Reference proteome</keyword>
<protein>
    <submittedName>
        <fullName evidence="1">Uncharacterized protein</fullName>
    </submittedName>
</protein>
<dbReference type="AlphaFoldDB" id="A0A9D4PXJ0"/>
<proteinExistence type="predicted"/>
<gene>
    <name evidence="1" type="ORF">HPB52_014019</name>
</gene>
<dbReference type="VEuPathDB" id="VectorBase:RSAN_049278"/>
<reference evidence="1" key="2">
    <citation type="submission" date="2021-09" db="EMBL/GenBank/DDBJ databases">
        <authorList>
            <person name="Jia N."/>
            <person name="Wang J."/>
            <person name="Shi W."/>
            <person name="Du L."/>
            <person name="Sun Y."/>
            <person name="Zhan W."/>
            <person name="Jiang J."/>
            <person name="Wang Q."/>
            <person name="Zhang B."/>
            <person name="Ji P."/>
            <person name="Sakyi L.B."/>
            <person name="Cui X."/>
            <person name="Yuan T."/>
            <person name="Jiang B."/>
            <person name="Yang W."/>
            <person name="Lam T.T.-Y."/>
            <person name="Chang Q."/>
            <person name="Ding S."/>
            <person name="Wang X."/>
            <person name="Zhu J."/>
            <person name="Ruan X."/>
            <person name="Zhao L."/>
            <person name="Wei J."/>
            <person name="Que T."/>
            <person name="Du C."/>
            <person name="Cheng J."/>
            <person name="Dai P."/>
            <person name="Han X."/>
            <person name="Huang E."/>
            <person name="Gao Y."/>
            <person name="Liu J."/>
            <person name="Shao H."/>
            <person name="Ye R."/>
            <person name="Li L."/>
            <person name="Wei W."/>
            <person name="Wang X."/>
            <person name="Wang C."/>
            <person name="Huo Q."/>
            <person name="Li W."/>
            <person name="Guo W."/>
            <person name="Chen H."/>
            <person name="Chen S."/>
            <person name="Zhou L."/>
            <person name="Zhou L."/>
            <person name="Ni X."/>
            <person name="Tian J."/>
            <person name="Zhou Y."/>
            <person name="Sheng Y."/>
            <person name="Liu T."/>
            <person name="Pan Y."/>
            <person name="Xia L."/>
            <person name="Li J."/>
            <person name="Zhao F."/>
            <person name="Cao W."/>
        </authorList>
    </citation>
    <scope>NUCLEOTIDE SEQUENCE</scope>
    <source>
        <strain evidence="1">Rsan-2018</strain>
        <tissue evidence="1">Larvae</tissue>
    </source>
</reference>
<evidence type="ECO:0000313" key="1">
    <source>
        <dbReference type="EMBL" id="KAH7956969.1"/>
    </source>
</evidence>
<dbReference type="Gene3D" id="1.10.10.2590">
    <property type="entry name" value="BEN domain"/>
    <property type="match status" value="1"/>
</dbReference>
<evidence type="ECO:0000313" key="2">
    <source>
        <dbReference type="Proteomes" id="UP000821837"/>
    </source>
</evidence>
<dbReference type="Proteomes" id="UP000821837">
    <property type="component" value="Unassembled WGS sequence"/>
</dbReference>
<sequence length="211" mass="23091">MRVNLAFTSSAHQLCMQIEEQYPEQIEEQHPNLEPTKTFIGMMVRLTEAMTYGFPAEALRRPCGVVGKIGDALGEPIAPSDIEVCHCVPTREAGKSNIIVQFKGVQKRDTVLEKARKARVDIGSGVMVEELQLANIKRGCPGNPSKFARGLLCILFSPDELKRKSLFGRKCNAKKDLEAKDALDPVMVKAVIGAPDCGIQEQAKIDIAPAC</sequence>
<comment type="caution">
    <text evidence="1">The sequence shown here is derived from an EMBL/GenBank/DDBJ whole genome shotgun (WGS) entry which is preliminary data.</text>
</comment>
<dbReference type="EMBL" id="JABSTV010001250">
    <property type="protein sequence ID" value="KAH7956969.1"/>
    <property type="molecule type" value="Genomic_DNA"/>
</dbReference>
<organism evidence="1 2">
    <name type="scientific">Rhipicephalus sanguineus</name>
    <name type="common">Brown dog tick</name>
    <name type="synonym">Ixodes sanguineus</name>
    <dbReference type="NCBI Taxonomy" id="34632"/>
    <lineage>
        <taxon>Eukaryota</taxon>
        <taxon>Metazoa</taxon>
        <taxon>Ecdysozoa</taxon>
        <taxon>Arthropoda</taxon>
        <taxon>Chelicerata</taxon>
        <taxon>Arachnida</taxon>
        <taxon>Acari</taxon>
        <taxon>Parasitiformes</taxon>
        <taxon>Ixodida</taxon>
        <taxon>Ixodoidea</taxon>
        <taxon>Ixodidae</taxon>
        <taxon>Rhipicephalinae</taxon>
        <taxon>Rhipicephalus</taxon>
        <taxon>Rhipicephalus</taxon>
    </lineage>
</organism>